<organism evidence="2">
    <name type="scientific">Arundo donax</name>
    <name type="common">Giant reed</name>
    <name type="synonym">Donax arundinaceus</name>
    <dbReference type="NCBI Taxonomy" id="35708"/>
    <lineage>
        <taxon>Eukaryota</taxon>
        <taxon>Viridiplantae</taxon>
        <taxon>Streptophyta</taxon>
        <taxon>Embryophyta</taxon>
        <taxon>Tracheophyta</taxon>
        <taxon>Spermatophyta</taxon>
        <taxon>Magnoliopsida</taxon>
        <taxon>Liliopsida</taxon>
        <taxon>Poales</taxon>
        <taxon>Poaceae</taxon>
        <taxon>PACMAD clade</taxon>
        <taxon>Arundinoideae</taxon>
        <taxon>Arundineae</taxon>
        <taxon>Arundo</taxon>
    </lineage>
</organism>
<evidence type="ECO:0000256" key="1">
    <source>
        <dbReference type="SAM" id="MobiDB-lite"/>
    </source>
</evidence>
<name>A0A0A9E1R6_ARUDO</name>
<protein>
    <submittedName>
        <fullName evidence="2">Uncharacterized protein</fullName>
    </submittedName>
</protein>
<dbReference type="AlphaFoldDB" id="A0A0A9E1R6"/>
<sequence length="39" mass="4180">MTEAFAGSTQELQIPPTPNSTSLSFGSVMQSKNSSRTFN</sequence>
<reference evidence="2" key="2">
    <citation type="journal article" date="2015" name="Data Brief">
        <title>Shoot transcriptome of the giant reed, Arundo donax.</title>
        <authorList>
            <person name="Barrero R.A."/>
            <person name="Guerrero F.D."/>
            <person name="Moolhuijzen P."/>
            <person name="Goolsby J.A."/>
            <person name="Tidwell J."/>
            <person name="Bellgard S.E."/>
            <person name="Bellgard M.I."/>
        </authorList>
    </citation>
    <scope>NUCLEOTIDE SEQUENCE</scope>
    <source>
        <tissue evidence="2">Shoot tissue taken approximately 20 cm above the soil surface</tissue>
    </source>
</reference>
<accession>A0A0A9E1R6</accession>
<evidence type="ECO:0000313" key="2">
    <source>
        <dbReference type="EMBL" id="JAD94719.1"/>
    </source>
</evidence>
<dbReference type="EMBL" id="GBRH01203176">
    <property type="protein sequence ID" value="JAD94719.1"/>
    <property type="molecule type" value="Transcribed_RNA"/>
</dbReference>
<feature type="region of interest" description="Disordered" evidence="1">
    <location>
        <begin position="1"/>
        <end position="39"/>
    </location>
</feature>
<feature type="compositionally biased region" description="Polar residues" evidence="1">
    <location>
        <begin position="19"/>
        <end position="39"/>
    </location>
</feature>
<reference evidence="2" key="1">
    <citation type="submission" date="2014-09" db="EMBL/GenBank/DDBJ databases">
        <authorList>
            <person name="Magalhaes I.L.F."/>
            <person name="Oliveira U."/>
            <person name="Santos F.R."/>
            <person name="Vidigal T.H.D.A."/>
            <person name="Brescovit A.D."/>
            <person name="Santos A.J."/>
        </authorList>
    </citation>
    <scope>NUCLEOTIDE SEQUENCE</scope>
    <source>
        <tissue evidence="2">Shoot tissue taken approximately 20 cm above the soil surface</tissue>
    </source>
</reference>
<proteinExistence type="predicted"/>